<dbReference type="PANTHER" id="PTHR10460">
    <property type="entry name" value="ABL INTERACTOR FAMILY MEMBER"/>
    <property type="match status" value="1"/>
</dbReference>
<dbReference type="PANTHER" id="PTHR10460:SF11">
    <property type="entry name" value="PROTEIN ABIL5-RELATED"/>
    <property type="match status" value="1"/>
</dbReference>
<accession>A0ABR2FLB6</accession>
<reference evidence="3 4" key="1">
    <citation type="journal article" date="2024" name="G3 (Bethesda)">
        <title>Genome assembly of Hibiscus sabdariffa L. provides insights into metabolisms of medicinal natural products.</title>
        <authorList>
            <person name="Kim T."/>
        </authorList>
    </citation>
    <scope>NUCLEOTIDE SEQUENCE [LARGE SCALE GENOMIC DNA]</scope>
    <source>
        <strain evidence="3">TK-2024</strain>
        <tissue evidence="3">Old leaves</tissue>
    </source>
</reference>
<dbReference type="Proteomes" id="UP001472677">
    <property type="component" value="Unassembled WGS sequence"/>
</dbReference>
<comment type="function">
    <text evidence="2">Involved in regulation of actin and microtubule organization. Part of a WAVE complex that activates the Arp2/3 complex.</text>
</comment>
<evidence type="ECO:0000256" key="1">
    <source>
        <dbReference type="ARBA" id="ARBA00010020"/>
    </source>
</evidence>
<proteinExistence type="inferred from homology"/>
<comment type="caution">
    <text evidence="3">The sequence shown here is derived from an EMBL/GenBank/DDBJ whole genome shotgun (WGS) entry which is preliminary data.</text>
</comment>
<comment type="similarity">
    <text evidence="1">Belongs to the ABI family.</text>
</comment>
<sequence length="283" mass="32226">MHIAEIFSPLKKEDDSGQGIRFDKSLQELRDLRSQLHYAADYCETTFSNSEEKETVLENTKEYICKAVVTFVDHLGNVSANLNHSISQTDSFSEAELRINCLQQVREYLIYGILALAFHLCTASLMFHQRLHSCEQFAHKLALTRVKWNPILPRHHRRYLFPPTIETMEKSNENPRVSIAASPAELINKHELDTDGVPLFFFTCADKPSLSKNPSLRSNFDESDSDSTLVPVRDGLSILSKGSNPTFHFQQGNKKHGRKALYRKALPSGDILAFFRRSRRSAA</sequence>
<keyword evidence="4" id="KW-1185">Reference proteome</keyword>
<evidence type="ECO:0000313" key="4">
    <source>
        <dbReference type="Proteomes" id="UP001472677"/>
    </source>
</evidence>
<organism evidence="3 4">
    <name type="scientific">Hibiscus sabdariffa</name>
    <name type="common">roselle</name>
    <dbReference type="NCBI Taxonomy" id="183260"/>
    <lineage>
        <taxon>Eukaryota</taxon>
        <taxon>Viridiplantae</taxon>
        <taxon>Streptophyta</taxon>
        <taxon>Embryophyta</taxon>
        <taxon>Tracheophyta</taxon>
        <taxon>Spermatophyta</taxon>
        <taxon>Magnoliopsida</taxon>
        <taxon>eudicotyledons</taxon>
        <taxon>Gunneridae</taxon>
        <taxon>Pentapetalae</taxon>
        <taxon>rosids</taxon>
        <taxon>malvids</taxon>
        <taxon>Malvales</taxon>
        <taxon>Malvaceae</taxon>
        <taxon>Malvoideae</taxon>
        <taxon>Hibiscus</taxon>
    </lineage>
</organism>
<dbReference type="EMBL" id="JBBPBM010000006">
    <property type="protein sequence ID" value="KAK8581757.1"/>
    <property type="molecule type" value="Genomic_DNA"/>
</dbReference>
<name>A0ABR2FLB6_9ROSI</name>
<dbReference type="InterPro" id="IPR028457">
    <property type="entry name" value="ABI"/>
</dbReference>
<evidence type="ECO:0000256" key="2">
    <source>
        <dbReference type="ARBA" id="ARBA00025223"/>
    </source>
</evidence>
<evidence type="ECO:0008006" key="5">
    <source>
        <dbReference type="Google" id="ProtNLM"/>
    </source>
</evidence>
<gene>
    <name evidence="3" type="ORF">V6N12_071966</name>
</gene>
<protein>
    <recommendedName>
        <fullName evidence="5">Protein ABIL5</fullName>
    </recommendedName>
</protein>
<dbReference type="Gene3D" id="6.10.140.1620">
    <property type="match status" value="1"/>
</dbReference>
<evidence type="ECO:0000313" key="3">
    <source>
        <dbReference type="EMBL" id="KAK8581757.1"/>
    </source>
</evidence>